<comment type="caution">
    <text evidence="6">The sequence shown here is derived from an EMBL/GenBank/DDBJ whole genome shotgun (WGS) entry which is preliminary data.</text>
</comment>
<reference evidence="6 7" key="1">
    <citation type="submission" date="2017-03" db="EMBL/GenBank/DDBJ databases">
        <title>Draft genome sequence of Streptomyces scabrisporus NF3, endophyte isolated from Amphipterygium adstringens.</title>
        <authorList>
            <person name="Vazquez M."/>
            <person name="Ceapa C.D."/>
            <person name="Rodriguez Luna D."/>
            <person name="Sanchez Esquivel S."/>
        </authorList>
    </citation>
    <scope>NUCLEOTIDE SEQUENCE [LARGE SCALE GENOMIC DNA]</scope>
    <source>
        <strain evidence="6 7">NF3</strain>
    </source>
</reference>
<feature type="region of interest" description="Disordered" evidence="3">
    <location>
        <begin position="100"/>
        <end position="142"/>
    </location>
</feature>
<evidence type="ECO:0000256" key="3">
    <source>
        <dbReference type="SAM" id="MobiDB-lite"/>
    </source>
</evidence>
<feature type="compositionally biased region" description="Basic residues" evidence="3">
    <location>
        <begin position="42"/>
        <end position="52"/>
    </location>
</feature>
<accession>A0A1T3NYF1</accession>
<keyword evidence="2" id="KW-0804">Transcription</keyword>
<keyword evidence="4" id="KW-0812">Transmembrane</keyword>
<keyword evidence="4" id="KW-0472">Membrane</keyword>
<feature type="compositionally biased region" description="Low complexity" evidence="3">
    <location>
        <begin position="117"/>
        <end position="126"/>
    </location>
</feature>
<evidence type="ECO:0000256" key="2">
    <source>
        <dbReference type="ARBA" id="ARBA00023163"/>
    </source>
</evidence>
<keyword evidence="1" id="KW-0805">Transcription regulation</keyword>
<dbReference type="Gene3D" id="1.10.10.1320">
    <property type="entry name" value="Anti-sigma factor, zinc-finger domain"/>
    <property type="match status" value="1"/>
</dbReference>
<dbReference type="AlphaFoldDB" id="A0A1T3NYF1"/>
<evidence type="ECO:0000313" key="6">
    <source>
        <dbReference type="EMBL" id="OPC81722.1"/>
    </source>
</evidence>
<dbReference type="InterPro" id="IPR027383">
    <property type="entry name" value="Znf_put"/>
</dbReference>
<feature type="compositionally biased region" description="Basic residues" evidence="3">
    <location>
        <begin position="1"/>
        <end position="14"/>
    </location>
</feature>
<feature type="region of interest" description="Disordered" evidence="3">
    <location>
        <begin position="1"/>
        <end position="87"/>
    </location>
</feature>
<feature type="compositionally biased region" description="Pro residues" evidence="3">
    <location>
        <begin position="127"/>
        <end position="139"/>
    </location>
</feature>
<dbReference type="Proteomes" id="UP000190037">
    <property type="component" value="Unassembled WGS sequence"/>
</dbReference>
<feature type="transmembrane region" description="Helical" evidence="4">
    <location>
        <begin position="231"/>
        <end position="250"/>
    </location>
</feature>
<protein>
    <recommendedName>
        <fullName evidence="5">Putative zinc-finger domain-containing protein</fullName>
    </recommendedName>
</protein>
<name>A0A1T3NYF1_9ACTN</name>
<feature type="domain" description="Putative zinc-finger" evidence="5">
    <location>
        <begin position="144"/>
        <end position="178"/>
    </location>
</feature>
<dbReference type="InterPro" id="IPR041916">
    <property type="entry name" value="Anti_sigma_zinc_sf"/>
</dbReference>
<dbReference type="STRING" id="159449.B4N89_12885"/>
<feature type="region of interest" description="Disordered" evidence="3">
    <location>
        <begin position="259"/>
        <end position="300"/>
    </location>
</feature>
<evidence type="ECO:0000256" key="1">
    <source>
        <dbReference type="ARBA" id="ARBA00023015"/>
    </source>
</evidence>
<gene>
    <name evidence="6" type="ORF">B4N89_12885</name>
</gene>
<keyword evidence="4" id="KW-1133">Transmembrane helix</keyword>
<dbReference type="Pfam" id="PF13490">
    <property type="entry name" value="zf-HC2"/>
    <property type="match status" value="1"/>
</dbReference>
<evidence type="ECO:0000259" key="5">
    <source>
        <dbReference type="Pfam" id="PF13490"/>
    </source>
</evidence>
<dbReference type="EMBL" id="MWQN01000001">
    <property type="protein sequence ID" value="OPC81722.1"/>
    <property type="molecule type" value="Genomic_DNA"/>
</dbReference>
<proteinExistence type="predicted"/>
<keyword evidence="7" id="KW-1185">Reference proteome</keyword>
<feature type="compositionally biased region" description="Low complexity" evidence="3">
    <location>
        <begin position="259"/>
        <end position="273"/>
    </location>
</feature>
<evidence type="ECO:0000256" key="4">
    <source>
        <dbReference type="SAM" id="Phobius"/>
    </source>
</evidence>
<sequence length="392" mass="39971">MHRGPQRGDRRRPRPPCPASRDRRRGARDGARRGRGGGVRPGRARLGRRRRDGRAEPRAPRGAAGDLLPGQFGGRRGQDPRRAGGHGQITDVLRAASAARGLGGKGVGPVTDIGDEGTTTNGTTPGTNPPPPARPPGTPAPLGCAVARLDLGAFVVGALDEDEAARVRTHVARCPRCRAEYEELAGLPRMLARLSEPEARASGAAAQGAAPARLLSAAAVRADRGRRLRSLAAAAAAVLVLLAGLTGWALGDTGGDGDTAAAPTGAVPGTPTAPATPPGTAPSPAQSGGRTVRAGDPRSGAGAELRYAATAWGSSVDLSLSGIRPGTRCRLDVYGTKGRVETASSWVVPDGEYPPADPIRGATSIPVGEITRFSVRTVGGGEQLLEIPPAQP</sequence>
<evidence type="ECO:0000313" key="7">
    <source>
        <dbReference type="Proteomes" id="UP000190037"/>
    </source>
</evidence>
<organism evidence="6 7">
    <name type="scientific">Embleya scabrispora</name>
    <dbReference type="NCBI Taxonomy" id="159449"/>
    <lineage>
        <taxon>Bacteria</taxon>
        <taxon>Bacillati</taxon>
        <taxon>Actinomycetota</taxon>
        <taxon>Actinomycetes</taxon>
        <taxon>Kitasatosporales</taxon>
        <taxon>Streptomycetaceae</taxon>
        <taxon>Embleya</taxon>
    </lineage>
</organism>